<feature type="region of interest" description="Disordered" evidence="1">
    <location>
        <begin position="55"/>
        <end position="77"/>
    </location>
</feature>
<evidence type="ECO:0000256" key="1">
    <source>
        <dbReference type="SAM" id="MobiDB-lite"/>
    </source>
</evidence>
<evidence type="ECO:0000313" key="2">
    <source>
        <dbReference type="EMBL" id="GEN80328.1"/>
    </source>
</evidence>
<dbReference type="EMBL" id="BJYK01000006">
    <property type="protein sequence ID" value="GEN80328.1"/>
    <property type="molecule type" value="Genomic_DNA"/>
</dbReference>
<protein>
    <submittedName>
        <fullName evidence="2">Uncharacterized protein</fullName>
    </submittedName>
</protein>
<comment type="caution">
    <text evidence="2">The sequence shown here is derived from an EMBL/GenBank/DDBJ whole genome shotgun (WGS) entry which is preliminary data.</text>
</comment>
<feature type="compositionally biased region" description="Low complexity" evidence="1">
    <location>
        <begin position="55"/>
        <end position="73"/>
    </location>
</feature>
<keyword evidence="3" id="KW-1185">Reference proteome</keyword>
<evidence type="ECO:0000313" key="3">
    <source>
        <dbReference type="Proteomes" id="UP000321484"/>
    </source>
</evidence>
<proteinExistence type="predicted"/>
<name>A0A511YYQ7_9CELL</name>
<dbReference type="AlphaFoldDB" id="A0A511YYQ7"/>
<organism evidence="2 3">
    <name type="scientific">Actinotalea fermentans</name>
    <dbReference type="NCBI Taxonomy" id="43671"/>
    <lineage>
        <taxon>Bacteria</taxon>
        <taxon>Bacillati</taxon>
        <taxon>Actinomycetota</taxon>
        <taxon>Actinomycetes</taxon>
        <taxon>Micrococcales</taxon>
        <taxon>Cellulomonadaceae</taxon>
        <taxon>Actinotalea</taxon>
    </lineage>
</organism>
<dbReference type="Proteomes" id="UP000321484">
    <property type="component" value="Unassembled WGS sequence"/>
</dbReference>
<sequence>MQAAGGRAGRRGTVDAGVATAGVVTARTVARRTVAGLLAVVMAPLLAACTDDGAPAPGASTAAAAPASPSATPVEEPRLGPLDALLVAVSQVGTETHEAQLARLLENEEIVAACMAEQGFEYEPMDWAAILELQWAREAEWDEPVPALDPADAVEAARTYGYGLFTTPEEPEDPAGDGAVVQDPNDERVAQMSQAEERAWYLALWGPGQGEAYIAEEEPYDWTKYGCSGVAAHELGTDVRESFDDSPWADLREQIYALRDGLDADPALEDVRQGWMACMEDQGHPGYTGVREPLEEMQRRSAEIWEQASVGVELDLSTDDYLTDPAYLQQQADIAALQAEMAPVEIELAVADMTCRAEVGYDERLAQLWLDRQEEFYEAHRADLEAWLAAAQEFDARQP</sequence>
<accession>A0A511YYQ7</accession>
<gene>
    <name evidence="2" type="ORF">AFE02nite_20620</name>
</gene>
<reference evidence="2 3" key="1">
    <citation type="submission" date="2019-07" db="EMBL/GenBank/DDBJ databases">
        <title>Whole genome shotgun sequence of Actinotalea fermentans NBRC 105374.</title>
        <authorList>
            <person name="Hosoyama A."/>
            <person name="Uohara A."/>
            <person name="Ohji S."/>
            <person name="Ichikawa N."/>
        </authorList>
    </citation>
    <scope>NUCLEOTIDE SEQUENCE [LARGE SCALE GENOMIC DNA]</scope>
    <source>
        <strain evidence="2 3">NBRC 105374</strain>
    </source>
</reference>